<comment type="similarity">
    <text evidence="1">Belongs to the methyltransferase superfamily. PrmA family.</text>
</comment>
<organism evidence="4 5">
    <name type="scientific">Aphidius gifuensis</name>
    <name type="common">Parasitoid wasp</name>
    <dbReference type="NCBI Taxonomy" id="684658"/>
    <lineage>
        <taxon>Eukaryota</taxon>
        <taxon>Metazoa</taxon>
        <taxon>Ecdysozoa</taxon>
        <taxon>Arthropoda</taxon>
        <taxon>Hexapoda</taxon>
        <taxon>Insecta</taxon>
        <taxon>Pterygota</taxon>
        <taxon>Neoptera</taxon>
        <taxon>Endopterygota</taxon>
        <taxon>Hymenoptera</taxon>
        <taxon>Apocrita</taxon>
        <taxon>Ichneumonoidea</taxon>
        <taxon>Braconidae</taxon>
        <taxon>Aphidiinae</taxon>
        <taxon>Aphidius</taxon>
    </lineage>
</organism>
<keyword evidence="5" id="KW-1185">Reference proteome</keyword>
<dbReference type="PROSITE" id="PS00092">
    <property type="entry name" value="N6_MTASE"/>
    <property type="match status" value="1"/>
</dbReference>
<dbReference type="InterPro" id="IPR029063">
    <property type="entry name" value="SAM-dependent_MTases_sf"/>
</dbReference>
<name>A0A834XPK8_APHGI</name>
<dbReference type="Pfam" id="PF05175">
    <property type="entry name" value="MTS"/>
    <property type="match status" value="1"/>
</dbReference>
<dbReference type="SUPFAM" id="SSF53335">
    <property type="entry name" value="S-adenosyl-L-methionine-dependent methyltransferases"/>
    <property type="match status" value="1"/>
</dbReference>
<dbReference type="Proteomes" id="UP000639338">
    <property type="component" value="Unassembled WGS sequence"/>
</dbReference>
<accession>A0A834XPK8</accession>
<proteinExistence type="inferred from homology"/>
<evidence type="ECO:0000313" key="4">
    <source>
        <dbReference type="EMBL" id="KAF7989125.1"/>
    </source>
</evidence>
<evidence type="ECO:0000259" key="3">
    <source>
        <dbReference type="Pfam" id="PF05175"/>
    </source>
</evidence>
<dbReference type="Gene3D" id="3.40.50.150">
    <property type="entry name" value="Vaccinia Virus protein VP39"/>
    <property type="match status" value="1"/>
</dbReference>
<evidence type="ECO:0000256" key="2">
    <source>
        <dbReference type="ARBA" id="ARBA00041374"/>
    </source>
</evidence>
<dbReference type="GO" id="GO:0008988">
    <property type="term" value="F:rRNA (adenine-N6-)-methyltransferase activity"/>
    <property type="evidence" value="ECO:0007669"/>
    <property type="project" value="TreeGrafter"/>
</dbReference>
<sequence>MASLRMKDLEQYLQQLDIFEKPKVMLEQYPTSAHIASHLLYTAQSQFNDIENCSIADLGAGCGVLSLGAKMLNASYVVAFEIDPDAVDILKTNCDDIELFVDIVQCDILQTLPDKFEKMFDTVIMNPPFGTKKNAGIDIKFLEIATKLAKKTVYSLHKTSTRNYVLKKAQEFGFNGKVIAELRYDLPQVYKFHKKSSVDIQVDFIRFSFDN</sequence>
<dbReference type="CDD" id="cd02440">
    <property type="entry name" value="AdoMet_MTases"/>
    <property type="match status" value="1"/>
</dbReference>
<dbReference type="PANTHER" id="PTHR23290">
    <property type="entry name" value="RRNA N6-ADENOSINE-METHYLTRANSFERASE METTL5"/>
    <property type="match status" value="1"/>
</dbReference>
<dbReference type="InterPro" id="IPR007848">
    <property type="entry name" value="Small_mtfrase_dom"/>
</dbReference>
<evidence type="ECO:0000256" key="1">
    <source>
        <dbReference type="ARBA" id="ARBA00009741"/>
    </source>
</evidence>
<dbReference type="InterPro" id="IPR002052">
    <property type="entry name" value="DNA_methylase_N6_adenine_CS"/>
</dbReference>
<dbReference type="GO" id="GO:0003676">
    <property type="term" value="F:nucleic acid binding"/>
    <property type="evidence" value="ECO:0007669"/>
    <property type="project" value="InterPro"/>
</dbReference>
<reference evidence="4 5" key="1">
    <citation type="submission" date="2020-08" db="EMBL/GenBank/DDBJ databases">
        <title>Aphidius gifuensis genome sequencing and assembly.</title>
        <authorList>
            <person name="Du Z."/>
        </authorList>
    </citation>
    <scope>NUCLEOTIDE SEQUENCE [LARGE SCALE GENOMIC DNA]</scope>
    <source>
        <strain evidence="4">YNYX2018</strain>
        <tissue evidence="4">Adults</tissue>
    </source>
</reference>
<dbReference type="OrthoDB" id="419617at2759"/>
<protein>
    <recommendedName>
        <fullName evidence="2">Methyltransferase-like protein 5</fullName>
    </recommendedName>
</protein>
<comment type="caution">
    <text evidence="4">The sequence shown here is derived from an EMBL/GenBank/DDBJ whole genome shotgun (WGS) entry which is preliminary data.</text>
</comment>
<dbReference type="PANTHER" id="PTHR23290:SF0">
    <property type="entry name" value="RRNA N6-ADENOSINE-METHYLTRANSFERASE METTL5"/>
    <property type="match status" value="1"/>
</dbReference>
<evidence type="ECO:0000313" key="5">
    <source>
        <dbReference type="Proteomes" id="UP000639338"/>
    </source>
</evidence>
<feature type="domain" description="Methyltransferase small" evidence="3">
    <location>
        <begin position="48"/>
        <end position="141"/>
    </location>
</feature>
<dbReference type="AlphaFoldDB" id="A0A834XPK8"/>
<dbReference type="EMBL" id="JACMRX010000005">
    <property type="protein sequence ID" value="KAF7989125.1"/>
    <property type="molecule type" value="Genomic_DNA"/>
</dbReference>
<gene>
    <name evidence="4" type="ORF">HCN44_007435</name>
</gene>
<dbReference type="InterPro" id="IPR051720">
    <property type="entry name" value="rRNA_MeTrfase/Polyamine_Synth"/>
</dbReference>